<keyword evidence="6 10" id="KW-0812">Transmembrane</keyword>
<evidence type="ECO:0000256" key="10">
    <source>
        <dbReference type="SAM" id="Phobius"/>
    </source>
</evidence>
<evidence type="ECO:0000256" key="9">
    <source>
        <dbReference type="ARBA" id="ARBA00023136"/>
    </source>
</evidence>
<comment type="subcellular location">
    <subcellularLocation>
        <location evidence="1">Cell inner membrane</location>
    </subcellularLocation>
</comment>
<evidence type="ECO:0000256" key="5">
    <source>
        <dbReference type="ARBA" id="ARBA00022519"/>
    </source>
</evidence>
<dbReference type="InterPro" id="IPR024961">
    <property type="entry name" value="T2SS_GspC_N"/>
</dbReference>
<gene>
    <name evidence="12" type="primary">gspC</name>
    <name evidence="12" type="ORF">NLF92_05400</name>
</gene>
<evidence type="ECO:0000256" key="7">
    <source>
        <dbReference type="ARBA" id="ARBA00022927"/>
    </source>
</evidence>
<dbReference type="Gene3D" id="2.30.30.830">
    <property type="match status" value="1"/>
</dbReference>
<sequence length="311" mass="33451">MNTESLNPQYLQNLLWTPTNKGVLRAIIILLAVIYILYMCANIFWRVVPEPSTPKLPAKFASMTATSTASSGPQNNIDALIALDIFGQPPVAQKTDEKPLDKVPETKLNLTLSGVVASTIEDGGAAIIARNNTQNTYGLGDKIDGTQATLHKVFSDRVIISNRGVKETLMLDGIDYAEANKAAQQRQVTRQDGPKPVTATQQIAPTLAPAVIAQKAKELRANPSKFADLLTISPKREGNQLVGYQLAPGKDKAFFTAAGLQPGDVVTNINGLDLSNPSDAIKAMQSLQNAQILDLSLLRQDQALSLSIELP</sequence>
<evidence type="ECO:0000256" key="2">
    <source>
        <dbReference type="ARBA" id="ARBA00007986"/>
    </source>
</evidence>
<reference evidence="12" key="1">
    <citation type="submission" date="2022-07" db="EMBL/GenBank/DDBJ databases">
        <title>Characterization of the Novel Bacterium Alteromonas immobilis LMIT006 and Alteromonas gregis LMIT007.</title>
        <authorList>
            <person name="Lin X."/>
        </authorList>
    </citation>
    <scope>NUCLEOTIDE SEQUENCE</scope>
    <source>
        <strain evidence="12">LMIT007</strain>
    </source>
</reference>
<keyword evidence="8 10" id="KW-1133">Transmembrane helix</keyword>
<evidence type="ECO:0000256" key="6">
    <source>
        <dbReference type="ARBA" id="ARBA00022692"/>
    </source>
</evidence>
<evidence type="ECO:0000256" key="4">
    <source>
        <dbReference type="ARBA" id="ARBA00022475"/>
    </source>
</evidence>
<dbReference type="NCBIfam" id="TIGR01713">
    <property type="entry name" value="typeII_sec_gspC"/>
    <property type="match status" value="1"/>
</dbReference>
<evidence type="ECO:0000256" key="8">
    <source>
        <dbReference type="ARBA" id="ARBA00022989"/>
    </source>
</evidence>
<evidence type="ECO:0000256" key="3">
    <source>
        <dbReference type="ARBA" id="ARBA00022448"/>
    </source>
</evidence>
<dbReference type="Proteomes" id="UP001165413">
    <property type="component" value="Unassembled WGS sequence"/>
</dbReference>
<keyword evidence="5" id="KW-0997">Cell inner membrane</keyword>
<evidence type="ECO:0000313" key="12">
    <source>
        <dbReference type="EMBL" id="MCP3428377.1"/>
    </source>
</evidence>
<keyword evidence="7" id="KW-0653">Protein transport</keyword>
<keyword evidence="3" id="KW-0813">Transport</keyword>
<dbReference type="AlphaFoldDB" id="A0AA42BM90"/>
<comment type="similarity">
    <text evidence="2">Belongs to the GSP C family.</text>
</comment>
<dbReference type="GO" id="GO:0015628">
    <property type="term" value="P:protein secretion by the type II secretion system"/>
    <property type="evidence" value="ECO:0007669"/>
    <property type="project" value="InterPro"/>
</dbReference>
<evidence type="ECO:0000313" key="13">
    <source>
        <dbReference type="Proteomes" id="UP001165413"/>
    </source>
</evidence>
<dbReference type="Gene3D" id="2.30.42.10">
    <property type="match status" value="1"/>
</dbReference>
<dbReference type="EMBL" id="JANATA010000007">
    <property type="protein sequence ID" value="MCP3428377.1"/>
    <property type="molecule type" value="Genomic_DNA"/>
</dbReference>
<evidence type="ECO:0000256" key="1">
    <source>
        <dbReference type="ARBA" id="ARBA00004533"/>
    </source>
</evidence>
<organism evidence="12 13">
    <name type="scientific">Opacimonas viscosa</name>
    <dbReference type="NCBI Taxonomy" id="2961944"/>
    <lineage>
        <taxon>Bacteria</taxon>
        <taxon>Pseudomonadati</taxon>
        <taxon>Pseudomonadota</taxon>
        <taxon>Gammaproteobacteria</taxon>
        <taxon>Alteromonadales</taxon>
        <taxon>Alteromonadaceae</taxon>
        <taxon>Opacimonas</taxon>
    </lineage>
</organism>
<accession>A0AA42BM90</accession>
<protein>
    <submittedName>
        <fullName evidence="12">Type II secretion system protein GspC</fullName>
    </submittedName>
</protein>
<dbReference type="InterPro" id="IPR036034">
    <property type="entry name" value="PDZ_sf"/>
</dbReference>
<name>A0AA42BM90_9ALTE</name>
<comment type="caution">
    <text evidence="12">The sequence shown here is derived from an EMBL/GenBank/DDBJ whole genome shotgun (WGS) entry which is preliminary data.</text>
</comment>
<keyword evidence="13" id="KW-1185">Reference proteome</keyword>
<dbReference type="InterPro" id="IPR001639">
    <property type="entry name" value="T2SS_protein-GspC"/>
</dbReference>
<dbReference type="GO" id="GO:0005886">
    <property type="term" value="C:plasma membrane"/>
    <property type="evidence" value="ECO:0007669"/>
    <property type="project" value="UniProtKB-SubCell"/>
</dbReference>
<dbReference type="GO" id="GO:0015627">
    <property type="term" value="C:type II protein secretion system complex"/>
    <property type="evidence" value="ECO:0007669"/>
    <property type="project" value="InterPro"/>
</dbReference>
<proteinExistence type="inferred from homology"/>
<feature type="transmembrane region" description="Helical" evidence="10">
    <location>
        <begin position="23"/>
        <end position="45"/>
    </location>
</feature>
<feature type="domain" description="Type II secretion system protein GspC N-terminal" evidence="11">
    <location>
        <begin position="31"/>
        <end position="171"/>
    </location>
</feature>
<evidence type="ECO:0000259" key="11">
    <source>
        <dbReference type="Pfam" id="PF11356"/>
    </source>
</evidence>
<keyword evidence="4" id="KW-1003">Cell membrane</keyword>
<keyword evidence="9 10" id="KW-0472">Membrane</keyword>
<dbReference type="Pfam" id="PF11356">
    <property type="entry name" value="T2SSC"/>
    <property type="match status" value="1"/>
</dbReference>
<dbReference type="SUPFAM" id="SSF50156">
    <property type="entry name" value="PDZ domain-like"/>
    <property type="match status" value="1"/>
</dbReference>
<dbReference type="RefSeq" id="WP_254099620.1">
    <property type="nucleotide sequence ID" value="NZ_JANATA010000007.1"/>
</dbReference>